<organism evidence="11">
    <name type="scientific">Anopheles funestus</name>
    <name type="common">African malaria mosquito</name>
    <dbReference type="NCBI Taxonomy" id="62324"/>
    <lineage>
        <taxon>Eukaryota</taxon>
        <taxon>Metazoa</taxon>
        <taxon>Ecdysozoa</taxon>
        <taxon>Arthropoda</taxon>
        <taxon>Hexapoda</taxon>
        <taxon>Insecta</taxon>
        <taxon>Pterygota</taxon>
        <taxon>Neoptera</taxon>
        <taxon>Endopterygota</taxon>
        <taxon>Diptera</taxon>
        <taxon>Nematocera</taxon>
        <taxon>Culicoidea</taxon>
        <taxon>Culicidae</taxon>
        <taxon>Anophelinae</taxon>
        <taxon>Anopheles</taxon>
    </lineage>
</organism>
<dbReference type="Pfam" id="PF08212">
    <property type="entry name" value="Lipocalin_2"/>
    <property type="match status" value="1"/>
</dbReference>
<dbReference type="AlphaFoldDB" id="A0A4Y0BPL8"/>
<dbReference type="PANTHER" id="PTHR10612">
    <property type="entry name" value="APOLIPOPROTEIN D"/>
    <property type="match status" value="1"/>
</dbReference>
<dbReference type="KEGG" id="afun:125761920"/>
<feature type="domain" description="Lipocalin/cytosolic fatty-acid binding" evidence="10">
    <location>
        <begin position="38"/>
        <end position="173"/>
    </location>
</feature>
<evidence type="ECO:0000256" key="6">
    <source>
        <dbReference type="ARBA" id="ARBA00023121"/>
    </source>
</evidence>
<evidence type="ECO:0000256" key="3">
    <source>
        <dbReference type="ARBA" id="ARBA00022448"/>
    </source>
</evidence>
<proteinExistence type="predicted"/>
<evidence type="ECO:0000259" key="10">
    <source>
        <dbReference type="Pfam" id="PF08212"/>
    </source>
</evidence>
<dbReference type="GO" id="GO:0000302">
    <property type="term" value="P:response to reactive oxygen species"/>
    <property type="evidence" value="ECO:0007669"/>
    <property type="project" value="TreeGrafter"/>
</dbReference>
<keyword evidence="3" id="KW-0813">Transport</keyword>
<dbReference type="PRINTS" id="PR01273">
    <property type="entry name" value="INVTBRTCOLOR"/>
</dbReference>
<evidence type="ECO:0000256" key="2">
    <source>
        <dbReference type="ARBA" id="ARBA00019890"/>
    </source>
</evidence>
<name>A0A4Y0BPL8_ANOFN</name>
<sequence>MNTLQLLAVAFVLGLVQLASGQIVSTGQCQDHPVHVNFDVARYLGLWYEIRRYEQVFQFGGECVTAEYSLNEDGSVLVFNSMLVPPSQVRSADTGRAVIAFPDESPLEAKLNVTFDAAAVDVSANYWVLATDYDNYAVVWGCFGVGTTLRAESAWILSRTPQLSAEAAAAVQQNVDLFLNESDLRPTIQDAAFCCSIDPEITSYPPCQ</sequence>
<dbReference type="GO" id="GO:0006629">
    <property type="term" value="P:lipid metabolic process"/>
    <property type="evidence" value="ECO:0007669"/>
    <property type="project" value="TreeGrafter"/>
</dbReference>
<keyword evidence="7" id="KW-1015">Disulfide bond</keyword>
<evidence type="ECO:0000256" key="5">
    <source>
        <dbReference type="ARBA" id="ARBA00022729"/>
    </source>
</evidence>
<reference evidence="11" key="1">
    <citation type="submission" date="2020-05" db="UniProtKB">
        <authorList>
            <consortium name="EnsemblMetazoa"/>
        </authorList>
    </citation>
    <scope>IDENTIFICATION</scope>
    <source>
        <strain evidence="11">FUMOZ</strain>
    </source>
</reference>
<dbReference type="InterPro" id="IPR012674">
    <property type="entry name" value="Calycin"/>
</dbReference>
<dbReference type="VEuPathDB" id="VectorBase:AFUN021737"/>
<evidence type="ECO:0000256" key="8">
    <source>
        <dbReference type="ARBA" id="ARBA00023180"/>
    </source>
</evidence>
<accession>A0A4Y0BPL8</accession>
<dbReference type="GO" id="GO:0031409">
    <property type="term" value="F:pigment binding"/>
    <property type="evidence" value="ECO:0007669"/>
    <property type="project" value="InterPro"/>
</dbReference>
<keyword evidence="5 9" id="KW-0732">Signal</keyword>
<keyword evidence="6" id="KW-0446">Lipid-binding</keyword>
<dbReference type="GeneID" id="125761920"/>
<dbReference type="VEuPathDB" id="VectorBase:AFUN2_004895"/>
<feature type="signal peptide" evidence="9">
    <location>
        <begin position="1"/>
        <end position="21"/>
    </location>
</feature>
<dbReference type="GO" id="GO:0008289">
    <property type="term" value="F:lipid binding"/>
    <property type="evidence" value="ECO:0007669"/>
    <property type="project" value="UniProtKB-KW"/>
</dbReference>
<dbReference type="PROSITE" id="PS00213">
    <property type="entry name" value="LIPOCALIN"/>
    <property type="match status" value="1"/>
</dbReference>
<evidence type="ECO:0000256" key="7">
    <source>
        <dbReference type="ARBA" id="ARBA00023157"/>
    </source>
</evidence>
<dbReference type="InterPro" id="IPR022272">
    <property type="entry name" value="Lipocalin_CS"/>
</dbReference>
<evidence type="ECO:0000256" key="1">
    <source>
        <dbReference type="ARBA" id="ARBA00004613"/>
    </source>
</evidence>
<dbReference type="SUPFAM" id="SSF50814">
    <property type="entry name" value="Lipocalins"/>
    <property type="match status" value="1"/>
</dbReference>
<keyword evidence="4" id="KW-0964">Secreted</keyword>
<dbReference type="CDD" id="cd19437">
    <property type="entry name" value="lipocalin_apoD-like"/>
    <property type="match status" value="1"/>
</dbReference>
<dbReference type="GO" id="GO:0005576">
    <property type="term" value="C:extracellular region"/>
    <property type="evidence" value="ECO:0007669"/>
    <property type="project" value="UniProtKB-SubCell"/>
</dbReference>
<comment type="subcellular location">
    <subcellularLocation>
        <location evidence="1">Secreted</location>
    </subcellularLocation>
</comment>
<feature type="chain" id="PRO_5025341045" description="Apolipoprotein D" evidence="9">
    <location>
        <begin position="22"/>
        <end position="208"/>
    </location>
</feature>
<dbReference type="OrthoDB" id="565904at2759"/>
<dbReference type="PANTHER" id="PTHR10612:SF62">
    <property type="entry name" value="LIPOCALIN_CYTOSOLIC FATTY-ACID BINDING DOMAIN-CONTAINING PROTEIN"/>
    <property type="match status" value="1"/>
</dbReference>
<dbReference type="EnsemblMetazoa" id="AFUN021737-RA">
    <property type="protein sequence ID" value="AFUN021737-PA"/>
    <property type="gene ID" value="AFUN021737"/>
</dbReference>
<keyword evidence="8" id="KW-0325">Glycoprotein</keyword>
<evidence type="ECO:0000256" key="9">
    <source>
        <dbReference type="SAM" id="SignalP"/>
    </source>
</evidence>
<protein>
    <recommendedName>
        <fullName evidence="2">Apolipoprotein D</fullName>
    </recommendedName>
</protein>
<dbReference type="PRINTS" id="PR00179">
    <property type="entry name" value="LIPOCALIN"/>
</dbReference>
<dbReference type="InterPro" id="IPR000566">
    <property type="entry name" value="Lipocln_cytosolic_FA-bd_dom"/>
</dbReference>
<evidence type="ECO:0000313" key="11">
    <source>
        <dbReference type="EnsemblMetazoa" id="AFUN021737-PA"/>
    </source>
</evidence>
<dbReference type="FunFam" id="2.40.128.20:FF:000003">
    <property type="entry name" value="Apolipoprotein D"/>
    <property type="match status" value="1"/>
</dbReference>
<dbReference type="GO" id="GO:0005737">
    <property type="term" value="C:cytoplasm"/>
    <property type="evidence" value="ECO:0007669"/>
    <property type="project" value="TreeGrafter"/>
</dbReference>
<dbReference type="Gene3D" id="2.40.128.20">
    <property type="match status" value="1"/>
</dbReference>
<dbReference type="RefSeq" id="XP_049279472.1">
    <property type="nucleotide sequence ID" value="XM_049423515.1"/>
</dbReference>
<dbReference type="InterPro" id="IPR003057">
    <property type="entry name" value="Invtbrt_color"/>
</dbReference>
<evidence type="ECO:0000256" key="4">
    <source>
        <dbReference type="ARBA" id="ARBA00022525"/>
    </source>
</evidence>